<keyword evidence="3" id="KW-1185">Reference proteome</keyword>
<dbReference type="OrthoDB" id="4354814at2759"/>
<sequence>MPPHSSHLLQPLDVGFFSVLKRLYGAAVESQIRFGIYNVDKLDFLDMLYSVWNQTYTTQNIKGCFSPTGIVPIIRKKSHLSCKLLSGRLLQPQLALARQATASGAQKRLTMPLGRTLTYTKQMISYRSAVLAVQEPYKPIVFLQLLKAESLLRSSLRGQIPSSTTQWERAFTASSTGSPKEL</sequence>
<reference evidence="3" key="1">
    <citation type="journal article" date="2015" name="Genome Announc.">
        <title>Genome sequence of the AIDS-associated pathogen Penicillium marneffei (ATCC18224) and its near taxonomic relative Talaromyces stipitatus (ATCC10500).</title>
        <authorList>
            <person name="Nierman W.C."/>
            <person name="Fedorova-Abrams N.D."/>
            <person name="Andrianopoulos A."/>
        </authorList>
    </citation>
    <scope>NUCLEOTIDE SEQUENCE [LARGE SCALE GENOMIC DNA]</scope>
    <source>
        <strain evidence="3">ATCC 10500 / CBS 375.48 / QM 6759 / NRRL 1006</strain>
    </source>
</reference>
<dbReference type="EMBL" id="EQ962656">
    <property type="protein sequence ID" value="EED16274.1"/>
    <property type="molecule type" value="Genomic_DNA"/>
</dbReference>
<protein>
    <recommendedName>
        <fullName evidence="1">DDE-1 domain-containing protein</fullName>
    </recommendedName>
</protein>
<dbReference type="STRING" id="441959.B8MGF4"/>
<gene>
    <name evidence="2" type="ORF">TSTA_013740</name>
</gene>
<dbReference type="GO" id="GO:0003676">
    <property type="term" value="F:nucleic acid binding"/>
    <property type="evidence" value="ECO:0007669"/>
    <property type="project" value="InterPro"/>
</dbReference>
<evidence type="ECO:0000313" key="3">
    <source>
        <dbReference type="Proteomes" id="UP000001745"/>
    </source>
</evidence>
<dbReference type="Pfam" id="PF03184">
    <property type="entry name" value="DDE_1"/>
    <property type="match status" value="1"/>
</dbReference>
<dbReference type="GeneID" id="8099173"/>
<dbReference type="HOGENOM" id="CLU_1482952_0_0_1"/>
<feature type="domain" description="DDE-1" evidence="1">
    <location>
        <begin position="1"/>
        <end position="65"/>
    </location>
</feature>
<accession>B8MGF4</accession>
<name>B8MGF4_TALSN</name>
<proteinExistence type="predicted"/>
<dbReference type="InParanoid" id="B8MGF4"/>
<dbReference type="VEuPathDB" id="FungiDB:TSTA_013740"/>
<dbReference type="Proteomes" id="UP000001745">
    <property type="component" value="Unassembled WGS sequence"/>
</dbReference>
<dbReference type="RefSeq" id="XP_002483508.1">
    <property type="nucleotide sequence ID" value="XM_002483463.1"/>
</dbReference>
<dbReference type="AlphaFoldDB" id="B8MGF4"/>
<dbReference type="InterPro" id="IPR004875">
    <property type="entry name" value="DDE_SF_endonuclease_dom"/>
</dbReference>
<organism evidence="2 3">
    <name type="scientific">Talaromyces stipitatus (strain ATCC 10500 / CBS 375.48 / QM 6759 / NRRL 1006)</name>
    <name type="common">Penicillium stipitatum</name>
    <dbReference type="NCBI Taxonomy" id="441959"/>
    <lineage>
        <taxon>Eukaryota</taxon>
        <taxon>Fungi</taxon>
        <taxon>Dikarya</taxon>
        <taxon>Ascomycota</taxon>
        <taxon>Pezizomycotina</taxon>
        <taxon>Eurotiomycetes</taxon>
        <taxon>Eurotiomycetidae</taxon>
        <taxon>Eurotiales</taxon>
        <taxon>Trichocomaceae</taxon>
        <taxon>Talaromyces</taxon>
        <taxon>Talaromyces sect. Talaromyces</taxon>
    </lineage>
</organism>
<evidence type="ECO:0000259" key="1">
    <source>
        <dbReference type="Pfam" id="PF03184"/>
    </source>
</evidence>
<evidence type="ECO:0000313" key="2">
    <source>
        <dbReference type="EMBL" id="EED16274.1"/>
    </source>
</evidence>